<feature type="domain" description="Peptidase S8/S53" evidence="7">
    <location>
        <begin position="130"/>
        <end position="400"/>
    </location>
</feature>
<evidence type="ECO:0000313" key="9">
    <source>
        <dbReference type="Proteomes" id="UP001595843"/>
    </source>
</evidence>
<organism evidence="8 9">
    <name type="scientific">Salinithrix halophila</name>
    <dbReference type="NCBI Taxonomy" id="1485204"/>
    <lineage>
        <taxon>Bacteria</taxon>
        <taxon>Bacillati</taxon>
        <taxon>Bacillota</taxon>
        <taxon>Bacilli</taxon>
        <taxon>Bacillales</taxon>
        <taxon>Thermoactinomycetaceae</taxon>
        <taxon>Salinithrix</taxon>
    </lineage>
</organism>
<dbReference type="Gene3D" id="3.40.50.200">
    <property type="entry name" value="Peptidase S8/S53 domain"/>
    <property type="match status" value="1"/>
</dbReference>
<comment type="caution">
    <text evidence="8">The sequence shown here is derived from an EMBL/GenBank/DDBJ whole genome shotgun (WGS) entry which is preliminary data.</text>
</comment>
<evidence type="ECO:0000256" key="2">
    <source>
        <dbReference type="ARBA" id="ARBA00022670"/>
    </source>
</evidence>
<dbReference type="PROSITE" id="PS00136">
    <property type="entry name" value="SUBTILASE_ASP"/>
    <property type="match status" value="1"/>
</dbReference>
<dbReference type="InterPro" id="IPR050131">
    <property type="entry name" value="Peptidase_S8_subtilisin-like"/>
</dbReference>
<dbReference type="InterPro" id="IPR036852">
    <property type="entry name" value="Peptidase_S8/S53_dom_sf"/>
</dbReference>
<dbReference type="InterPro" id="IPR015500">
    <property type="entry name" value="Peptidase_S8_subtilisin-rel"/>
</dbReference>
<dbReference type="CDD" id="cd07487">
    <property type="entry name" value="Peptidases_S8_1"/>
    <property type="match status" value="1"/>
</dbReference>
<dbReference type="EC" id="3.4.-.-" evidence="8"/>
<dbReference type="PRINTS" id="PR00723">
    <property type="entry name" value="SUBTILISIN"/>
</dbReference>
<dbReference type="PANTHER" id="PTHR43806:SF65">
    <property type="entry name" value="SERINE PROTEASE APRX"/>
    <property type="match status" value="1"/>
</dbReference>
<feature type="active site" description="Charge relay system" evidence="5">
    <location>
        <position position="174"/>
    </location>
</feature>
<dbReference type="PANTHER" id="PTHR43806">
    <property type="entry name" value="PEPTIDASE S8"/>
    <property type="match status" value="1"/>
</dbReference>
<keyword evidence="3 5" id="KW-0378">Hydrolase</keyword>
<accession>A0ABV8JIB9</accession>
<dbReference type="PROSITE" id="PS00138">
    <property type="entry name" value="SUBTILASE_SER"/>
    <property type="match status" value="1"/>
</dbReference>
<evidence type="ECO:0000259" key="7">
    <source>
        <dbReference type="Pfam" id="PF00082"/>
    </source>
</evidence>
<evidence type="ECO:0000256" key="6">
    <source>
        <dbReference type="RuleBase" id="RU003355"/>
    </source>
</evidence>
<keyword evidence="2 5" id="KW-0645">Protease</keyword>
<keyword evidence="4 5" id="KW-0720">Serine protease</keyword>
<sequence length="435" mass="46476">MGKKERVWFEQAEGFLDPGLVQELRMLRKKTSDEENAALPVIVRFNHQAEKERREEAIRFCQDGSCDRVEGELAFLGGIYGSLSPATIKNLVKHEGVAKIYYDREVKALLDMASKSIGALDVQVKDGLTGKGVTIAVVDTGIHPHDDLMKPTMRIKAFVDLVAKEKDSYDDQGHGSHCAGNAAGNGGLSEGLYTSPAPEADLVGVKVLDAEGSGRLSTVIQGVEWCVRHRKELGIRVLSLSLGAPAFESYRDDPLCQAVEKAWHSGIVVCAAAGNEGPYPMTIGTPGIDPLIITVGSADDKNTEDRQDDQKAPYSSRGPTFDFLVKPDIYAPGTNIVSLSVPGSPLEKQLPENRVGDHYISLSGTSMATPICAGVAALMLEANPALSPNDVKAILMDTSQVLRGDQAGYIDVRAAVALAKEYAAFQGVTAGSPGN</sequence>
<dbReference type="GO" id="GO:0016787">
    <property type="term" value="F:hydrolase activity"/>
    <property type="evidence" value="ECO:0007669"/>
    <property type="project" value="UniProtKB-KW"/>
</dbReference>
<feature type="active site" description="Charge relay system" evidence="5">
    <location>
        <position position="139"/>
    </location>
</feature>
<dbReference type="EMBL" id="JBHSAP010000015">
    <property type="protein sequence ID" value="MFC4077677.1"/>
    <property type="molecule type" value="Genomic_DNA"/>
</dbReference>
<evidence type="ECO:0000256" key="4">
    <source>
        <dbReference type="ARBA" id="ARBA00022825"/>
    </source>
</evidence>
<gene>
    <name evidence="8" type="ORF">ACFOUO_12795</name>
</gene>
<dbReference type="PROSITE" id="PS51892">
    <property type="entry name" value="SUBTILASE"/>
    <property type="match status" value="1"/>
</dbReference>
<dbReference type="Pfam" id="PF00082">
    <property type="entry name" value="Peptidase_S8"/>
    <property type="match status" value="1"/>
</dbReference>
<name>A0ABV8JIB9_9BACL</name>
<dbReference type="Proteomes" id="UP001595843">
    <property type="component" value="Unassembled WGS sequence"/>
</dbReference>
<dbReference type="InterPro" id="IPR023828">
    <property type="entry name" value="Peptidase_S8_Ser-AS"/>
</dbReference>
<dbReference type="InterPro" id="IPR023827">
    <property type="entry name" value="Peptidase_S8_Asp-AS"/>
</dbReference>
<dbReference type="InterPro" id="IPR022398">
    <property type="entry name" value="Peptidase_S8_His-AS"/>
</dbReference>
<comment type="similarity">
    <text evidence="1 5 6">Belongs to the peptidase S8 family.</text>
</comment>
<evidence type="ECO:0000256" key="1">
    <source>
        <dbReference type="ARBA" id="ARBA00011073"/>
    </source>
</evidence>
<dbReference type="SUPFAM" id="SSF52743">
    <property type="entry name" value="Subtilisin-like"/>
    <property type="match status" value="1"/>
</dbReference>
<evidence type="ECO:0000313" key="8">
    <source>
        <dbReference type="EMBL" id="MFC4077677.1"/>
    </source>
</evidence>
<dbReference type="RefSeq" id="WP_380705482.1">
    <property type="nucleotide sequence ID" value="NZ_JBHSAP010000015.1"/>
</dbReference>
<evidence type="ECO:0000256" key="5">
    <source>
        <dbReference type="PROSITE-ProRule" id="PRU01240"/>
    </source>
</evidence>
<proteinExistence type="inferred from homology"/>
<evidence type="ECO:0000256" key="3">
    <source>
        <dbReference type="ARBA" id="ARBA00022801"/>
    </source>
</evidence>
<dbReference type="PROSITE" id="PS00137">
    <property type="entry name" value="SUBTILASE_HIS"/>
    <property type="match status" value="1"/>
</dbReference>
<dbReference type="InterPro" id="IPR000209">
    <property type="entry name" value="Peptidase_S8/S53_dom"/>
</dbReference>
<reference evidence="9" key="1">
    <citation type="journal article" date="2019" name="Int. J. Syst. Evol. Microbiol.">
        <title>The Global Catalogue of Microorganisms (GCM) 10K type strain sequencing project: providing services to taxonomists for standard genome sequencing and annotation.</title>
        <authorList>
            <consortium name="The Broad Institute Genomics Platform"/>
            <consortium name="The Broad Institute Genome Sequencing Center for Infectious Disease"/>
            <person name="Wu L."/>
            <person name="Ma J."/>
        </authorList>
    </citation>
    <scope>NUCLEOTIDE SEQUENCE [LARGE SCALE GENOMIC DNA]</scope>
    <source>
        <strain evidence="9">IBRC-M 10813</strain>
    </source>
</reference>
<feature type="active site" description="Charge relay system" evidence="5">
    <location>
        <position position="366"/>
    </location>
</feature>
<keyword evidence="9" id="KW-1185">Reference proteome</keyword>
<protein>
    <submittedName>
        <fullName evidence="8">S8 family peptidase</fullName>
        <ecNumber evidence="8">3.4.-.-</ecNumber>
    </submittedName>
</protein>